<evidence type="ECO:0000313" key="3">
    <source>
        <dbReference type="WBParaSite" id="jg26654"/>
    </source>
</evidence>
<dbReference type="Proteomes" id="UP000887574">
    <property type="component" value="Unplaced"/>
</dbReference>
<accession>A0A915E3S6</accession>
<feature type="compositionally biased region" description="Basic and acidic residues" evidence="1">
    <location>
        <begin position="24"/>
        <end position="36"/>
    </location>
</feature>
<dbReference type="AlphaFoldDB" id="A0A915E3S6"/>
<reference evidence="3" key="1">
    <citation type="submission" date="2022-11" db="UniProtKB">
        <authorList>
            <consortium name="WormBaseParasite"/>
        </authorList>
    </citation>
    <scope>IDENTIFICATION</scope>
</reference>
<protein>
    <submittedName>
        <fullName evidence="3">Uncharacterized protein</fullName>
    </submittedName>
</protein>
<evidence type="ECO:0000313" key="2">
    <source>
        <dbReference type="Proteomes" id="UP000887574"/>
    </source>
</evidence>
<evidence type="ECO:0000256" key="1">
    <source>
        <dbReference type="SAM" id="MobiDB-lite"/>
    </source>
</evidence>
<keyword evidence="2" id="KW-1185">Reference proteome</keyword>
<feature type="region of interest" description="Disordered" evidence="1">
    <location>
        <begin position="1"/>
        <end position="37"/>
    </location>
</feature>
<sequence>MDSTTTSQKEKRGLERSPSAPAVLEKRQKASEDDRVGVNSKSIVTVHFNHCFPFVWQSIDSPGPEATISILLPNPGFHICHQLFQALKNFSHSQGAVEMVVCGCLSR</sequence>
<dbReference type="WBParaSite" id="jg26654">
    <property type="protein sequence ID" value="jg26654"/>
    <property type="gene ID" value="jg26654"/>
</dbReference>
<proteinExistence type="predicted"/>
<name>A0A915E3S6_9BILA</name>
<organism evidence="2 3">
    <name type="scientific">Ditylenchus dipsaci</name>
    <dbReference type="NCBI Taxonomy" id="166011"/>
    <lineage>
        <taxon>Eukaryota</taxon>
        <taxon>Metazoa</taxon>
        <taxon>Ecdysozoa</taxon>
        <taxon>Nematoda</taxon>
        <taxon>Chromadorea</taxon>
        <taxon>Rhabditida</taxon>
        <taxon>Tylenchina</taxon>
        <taxon>Tylenchomorpha</taxon>
        <taxon>Sphaerularioidea</taxon>
        <taxon>Anguinidae</taxon>
        <taxon>Anguininae</taxon>
        <taxon>Ditylenchus</taxon>
    </lineage>
</organism>